<reference evidence="1 2" key="1">
    <citation type="submission" date="2017-06" db="EMBL/GenBank/DDBJ databases">
        <title>Genome sequence of Bacillus sonorensis strain SRCM101395.</title>
        <authorList>
            <person name="Cho S.H."/>
        </authorList>
    </citation>
    <scope>NUCLEOTIDE SEQUENCE [LARGE SCALE GENOMIC DNA]</scope>
    <source>
        <strain evidence="1 2">SRCM101395</strain>
    </source>
</reference>
<organism evidence="1 2">
    <name type="scientific">Bacillus sonorensis</name>
    <dbReference type="NCBI Taxonomy" id="119858"/>
    <lineage>
        <taxon>Bacteria</taxon>
        <taxon>Bacillati</taxon>
        <taxon>Bacillota</taxon>
        <taxon>Bacilli</taxon>
        <taxon>Bacillales</taxon>
        <taxon>Bacillaceae</taxon>
        <taxon>Bacillus</taxon>
    </lineage>
</organism>
<proteinExistence type="predicted"/>
<protein>
    <submittedName>
        <fullName evidence="1">Uncharacterized protein</fullName>
    </submittedName>
</protein>
<keyword evidence="2" id="KW-1185">Reference proteome</keyword>
<name>A0ABM6LKV0_9BACI</name>
<gene>
    <name evidence="1" type="ORF">S101395_03341</name>
</gene>
<dbReference type="GeneID" id="92852718"/>
<accession>A0ABM6LKV0</accession>
<dbReference type="RefSeq" id="WP_006638399.1">
    <property type="nucleotide sequence ID" value="NZ_CABJEH010000001.1"/>
</dbReference>
<evidence type="ECO:0000313" key="2">
    <source>
        <dbReference type="Proteomes" id="UP000196877"/>
    </source>
</evidence>
<dbReference type="EMBL" id="CP021920">
    <property type="protein sequence ID" value="ASB89848.1"/>
    <property type="molecule type" value="Genomic_DNA"/>
</dbReference>
<sequence length="52" mass="6078">MMGTIVMIKDHELTVLEDASKALYTKMIKDASDREDDIYISWKEDLDSEYGY</sequence>
<evidence type="ECO:0000313" key="1">
    <source>
        <dbReference type="EMBL" id="ASB89848.1"/>
    </source>
</evidence>
<dbReference type="Proteomes" id="UP000196877">
    <property type="component" value="Chromosome"/>
</dbReference>